<dbReference type="RefSeq" id="WP_146924598.1">
    <property type="nucleotide sequence ID" value="NZ_BJUY01000019.1"/>
</dbReference>
<dbReference type="Gene3D" id="3.90.1570.50">
    <property type="match status" value="1"/>
</dbReference>
<dbReference type="GO" id="GO:0005524">
    <property type="term" value="F:ATP binding"/>
    <property type="evidence" value="ECO:0007669"/>
    <property type="project" value="UniProtKB-KW"/>
</dbReference>
<keyword evidence="6 11" id="KW-0680">Restriction system</keyword>
<keyword evidence="9 11" id="KW-0067">ATP-binding</keyword>
<dbReference type="PANTHER" id="PTHR30195">
    <property type="entry name" value="TYPE I SITE-SPECIFIC DEOXYRIBONUCLEASE PROTEIN SUBUNIT M AND R"/>
    <property type="match status" value="1"/>
</dbReference>
<dbReference type="InterPro" id="IPR007409">
    <property type="entry name" value="Restrct_endonuc_type1_HsdR_N"/>
</dbReference>
<dbReference type="PROSITE" id="PS51192">
    <property type="entry name" value="HELICASE_ATP_BIND_1"/>
    <property type="match status" value="1"/>
</dbReference>
<comment type="function">
    <text evidence="11">Subunit R is required for both nuclease and ATPase activities, but not for modification.</text>
</comment>
<accession>A0A511AUA7</accession>
<evidence type="ECO:0000256" key="1">
    <source>
        <dbReference type="ARBA" id="ARBA00000851"/>
    </source>
</evidence>
<keyword evidence="13" id="KW-0347">Helicase</keyword>
<dbReference type="Pfam" id="PF04313">
    <property type="entry name" value="HSDR_N"/>
    <property type="match status" value="1"/>
</dbReference>
<dbReference type="InterPro" id="IPR027417">
    <property type="entry name" value="P-loop_NTPase"/>
</dbReference>
<dbReference type="EMBL" id="BJUY01000019">
    <property type="protein sequence ID" value="GEK91780.1"/>
    <property type="molecule type" value="Genomic_DNA"/>
</dbReference>
<reference evidence="13 14" key="1">
    <citation type="submission" date="2019-07" db="EMBL/GenBank/DDBJ databases">
        <title>Whole genome shotgun sequence of Alkalibacterium kapii NBRC 103247.</title>
        <authorList>
            <person name="Hosoyama A."/>
            <person name="Uohara A."/>
            <person name="Ohji S."/>
            <person name="Ichikawa N."/>
        </authorList>
    </citation>
    <scope>NUCLEOTIDE SEQUENCE [LARGE SCALE GENOMIC DNA]</scope>
    <source>
        <strain evidence="13 14">NBRC 103247</strain>
    </source>
</reference>
<keyword evidence="5 11" id="KW-0547">Nucleotide-binding</keyword>
<keyword evidence="7" id="KW-0255">Endonuclease</keyword>
<comment type="caution">
    <text evidence="13">The sequence shown here is derived from an EMBL/GenBank/DDBJ whole genome shotgun (WGS) entry which is preliminary data.</text>
</comment>
<evidence type="ECO:0000256" key="6">
    <source>
        <dbReference type="ARBA" id="ARBA00022747"/>
    </source>
</evidence>
<dbReference type="EC" id="3.1.21.3" evidence="11"/>
<name>A0A511AUA7_9LACT</name>
<dbReference type="GO" id="GO:0003677">
    <property type="term" value="F:DNA binding"/>
    <property type="evidence" value="ECO:0007669"/>
    <property type="project" value="UniProtKB-KW"/>
</dbReference>
<dbReference type="GO" id="GO:0009307">
    <property type="term" value="P:DNA restriction-modification system"/>
    <property type="evidence" value="ECO:0007669"/>
    <property type="project" value="UniProtKB-KW"/>
</dbReference>
<evidence type="ECO:0000259" key="12">
    <source>
        <dbReference type="PROSITE" id="PS51192"/>
    </source>
</evidence>
<dbReference type="Proteomes" id="UP000321662">
    <property type="component" value="Unassembled WGS sequence"/>
</dbReference>
<dbReference type="CDD" id="cd18030">
    <property type="entry name" value="DEXHc_RE_I_HsdR"/>
    <property type="match status" value="1"/>
</dbReference>
<keyword evidence="4" id="KW-0540">Nuclease</keyword>
<comment type="catalytic activity">
    <reaction evidence="1 11">
        <text>Endonucleolytic cleavage of DNA to give random double-stranded fragments with terminal 5'-phosphates, ATP is simultaneously hydrolyzed.</text>
        <dbReference type="EC" id="3.1.21.3"/>
    </reaction>
</comment>
<keyword evidence="14" id="KW-1185">Reference proteome</keyword>
<dbReference type="InterPro" id="IPR055180">
    <property type="entry name" value="HsdR_RecA-like_helicase_dom_2"/>
</dbReference>
<dbReference type="InterPro" id="IPR014001">
    <property type="entry name" value="Helicase_ATP-bd"/>
</dbReference>
<dbReference type="SMART" id="SM00487">
    <property type="entry name" value="DEXDc"/>
    <property type="match status" value="1"/>
</dbReference>
<dbReference type="InterPro" id="IPR040980">
    <property type="entry name" value="SWI2_SNF2"/>
</dbReference>
<dbReference type="InterPro" id="IPR021810">
    <property type="entry name" value="T1RH-like_C"/>
</dbReference>
<dbReference type="Gene3D" id="3.40.50.300">
    <property type="entry name" value="P-loop containing nucleotide triphosphate hydrolases"/>
    <property type="match status" value="2"/>
</dbReference>
<protein>
    <recommendedName>
        <fullName evidence="11">Type I restriction enzyme endonuclease subunit</fullName>
        <shortName evidence="11">R protein</shortName>
        <ecNumber evidence="11">3.1.21.3</ecNumber>
    </recommendedName>
    <alternativeName>
        <fullName evidence="11">Type-1 restriction enzyme R protein</fullName>
    </alternativeName>
</protein>
<evidence type="ECO:0000256" key="5">
    <source>
        <dbReference type="ARBA" id="ARBA00022741"/>
    </source>
</evidence>
<keyword evidence="10 11" id="KW-0238">DNA-binding</keyword>
<evidence type="ECO:0000256" key="4">
    <source>
        <dbReference type="ARBA" id="ARBA00022722"/>
    </source>
</evidence>
<dbReference type="PANTHER" id="PTHR30195:SF15">
    <property type="entry name" value="TYPE I RESTRICTION ENZYME HINDI ENDONUCLEASE SUBUNIT"/>
    <property type="match status" value="1"/>
</dbReference>
<evidence type="ECO:0000256" key="10">
    <source>
        <dbReference type="ARBA" id="ARBA00023125"/>
    </source>
</evidence>
<evidence type="ECO:0000256" key="8">
    <source>
        <dbReference type="ARBA" id="ARBA00022801"/>
    </source>
</evidence>
<comment type="subunit">
    <text evidence="3 11">The type I restriction/modification system is composed of three polypeptides R, M and S.</text>
</comment>
<evidence type="ECO:0000256" key="9">
    <source>
        <dbReference type="ARBA" id="ARBA00022840"/>
    </source>
</evidence>
<evidence type="ECO:0000256" key="2">
    <source>
        <dbReference type="ARBA" id="ARBA00008598"/>
    </source>
</evidence>
<dbReference type="OrthoDB" id="9758243at2"/>
<feature type="domain" description="Helicase ATP-binding" evidence="12">
    <location>
        <begin position="296"/>
        <end position="457"/>
    </location>
</feature>
<dbReference type="GO" id="GO:0009035">
    <property type="term" value="F:type I site-specific deoxyribonuclease activity"/>
    <property type="evidence" value="ECO:0007669"/>
    <property type="project" value="UniProtKB-EC"/>
</dbReference>
<evidence type="ECO:0000313" key="14">
    <source>
        <dbReference type="Proteomes" id="UP000321662"/>
    </source>
</evidence>
<sequence length="1034" mass="121139">MQTPKSHELAISQEPALQVLTELGYTYLSPEEVKGKRKSKYDVLLLDVLERQLKNLNKFEYKNETYAFSQSTVEQAIRDLDEDLTDGLVRTNEKIYDSLMLGRSYEEHLNDGSKKSFTMQYIDWDNPENNVYHVTQEFEVERQNGEGTARPDVLVFINGIPLGVIECKRASVSTDQAVSQMIRNQKKEYIPQLFKFVQLVMASNKNEVKYATVNTPKKFWSVWKEEDTVWLDKTLNHVVKDRLVTTQDRNLISLFHPTRFLDLIKYFIIFDKNEKKIARYQQFFAVKEIIDTVEERDEKGNRQSGVIWHTQGSGKSLTMVMLAKYILTELWSYNPKVIVVTDRIDLDKQIHQTFNHSRLKASKANSGKHLVELINDNNADVVTTLIHKFDTAVRNQEPVKSKDIFVLVDESHRTQYGELNIKMKKVFPNASYLGFTGTPLMKKEKNTMVKFGKLIHQYTISDGVKDKAILPLLYEGRMVEQSVNRKAIDHRLETITRNLNEEQKNEVMQKWSQFERIASSDQRIQMIALDINDHYVRNYKTAGSQFKAMLATNSKIEAVRYLEAFEDYGDLNAAVVISPPDQREGHDEVDSQSKDKIQNFWKRMMDKYGDGENYEDGIKNEFVNGDDIDLLIVVDKLLTGFDAPRASILYIDKVLKEHSLLQAIARVNRLYEGKDYGIIIDYRGLLEKLDEAMEMYSGSGLENFDPDDIKGALYDVVTVIGKIRQHYSDLWDIFKKIKNKEDREEYEVLLEDKAKRDLFYDTLSQFSRHMAIALESEKVYEALSQEELMKYKRHLKFFQDLRRSVKLRYSDSIDHKSYEAKMQKLMDQYIAAEDMMQITNPVDILDRDRFEEEMNRLGSKRAKADAIRTRLTKSINVKYDENPTYYESFSKRIEKTLEEYKEKRITEAEYWHRMNEMKKEYQEGAPVDDYPSKIQKNAHAQAFYGATKDIFKDMGDLDESDASYSVADLAVEVDTVVKENTKVDWYDNPEVHNRIEQELDDMIFDFLKEKRIDIKYDDIDKWIEQIKTIAMRRY</sequence>
<organism evidence="13 14">
    <name type="scientific">Alkalibacterium kapii</name>
    <dbReference type="NCBI Taxonomy" id="426704"/>
    <lineage>
        <taxon>Bacteria</taxon>
        <taxon>Bacillati</taxon>
        <taxon>Bacillota</taxon>
        <taxon>Bacilli</taxon>
        <taxon>Lactobacillales</taxon>
        <taxon>Carnobacteriaceae</taxon>
        <taxon>Alkalibacterium</taxon>
    </lineage>
</organism>
<evidence type="ECO:0000256" key="11">
    <source>
        <dbReference type="RuleBase" id="RU364115"/>
    </source>
</evidence>
<comment type="similarity">
    <text evidence="2 11">Belongs to the HsdR family.</text>
</comment>
<dbReference type="CDD" id="cd18800">
    <property type="entry name" value="SF2_C_EcoR124I-like"/>
    <property type="match status" value="1"/>
</dbReference>
<dbReference type="AlphaFoldDB" id="A0A511AUA7"/>
<dbReference type="InterPro" id="IPR051268">
    <property type="entry name" value="Type-I_R_enzyme_R_subunit"/>
</dbReference>
<gene>
    <name evidence="13" type="ORF">AKA01nite_14020</name>
</gene>
<evidence type="ECO:0000256" key="3">
    <source>
        <dbReference type="ARBA" id="ARBA00011296"/>
    </source>
</evidence>
<evidence type="ECO:0000313" key="13">
    <source>
        <dbReference type="EMBL" id="GEK91780.1"/>
    </source>
</evidence>
<dbReference type="SUPFAM" id="SSF52540">
    <property type="entry name" value="P-loop containing nucleoside triphosphate hydrolases"/>
    <property type="match status" value="1"/>
</dbReference>
<dbReference type="NCBIfam" id="TIGR00348">
    <property type="entry name" value="hsdR"/>
    <property type="match status" value="1"/>
</dbReference>
<keyword evidence="8 11" id="KW-0378">Hydrolase</keyword>
<evidence type="ECO:0000256" key="7">
    <source>
        <dbReference type="ARBA" id="ARBA00022759"/>
    </source>
</evidence>
<proteinExistence type="inferred from homology"/>
<dbReference type="CDD" id="cd22332">
    <property type="entry name" value="HsdR_N"/>
    <property type="match status" value="1"/>
</dbReference>
<dbReference type="GO" id="GO:0004386">
    <property type="term" value="F:helicase activity"/>
    <property type="evidence" value="ECO:0007669"/>
    <property type="project" value="UniProtKB-KW"/>
</dbReference>
<dbReference type="Pfam" id="PF22679">
    <property type="entry name" value="T1R_D3-like"/>
    <property type="match status" value="1"/>
</dbReference>
<dbReference type="Pfam" id="PF18766">
    <property type="entry name" value="SWI2_SNF2"/>
    <property type="match status" value="1"/>
</dbReference>
<dbReference type="Pfam" id="PF11867">
    <property type="entry name" value="T1RH-like_C"/>
    <property type="match status" value="1"/>
</dbReference>
<dbReference type="InterPro" id="IPR004473">
    <property type="entry name" value="Restrct_endonuc_typeI_HsdR"/>
</dbReference>